<dbReference type="PANTHER" id="PTHR13947:SF37">
    <property type="entry name" value="LD18367P"/>
    <property type="match status" value="1"/>
</dbReference>
<keyword evidence="4" id="KW-1185">Reference proteome</keyword>
<name>A0A8J8JTB1_9BACT</name>
<dbReference type="RefSeq" id="WP_171606911.1">
    <property type="nucleotide sequence ID" value="NZ_WHPF01000004.1"/>
</dbReference>
<dbReference type="InterPro" id="IPR000182">
    <property type="entry name" value="GNAT_dom"/>
</dbReference>
<protein>
    <submittedName>
        <fullName evidence="3">GNAT family N-acetyltransferase</fullName>
    </submittedName>
</protein>
<sequence>MFNAVTIIPYAQIHQQQVIELVLGTQQNEFNIPITLQDQPDLLMVDVFYRKGNGNFWVAIHNEQVVGSIALLDAGQGLATLRKMFVHKAYRGSTFNTALLLYQQLETFAIDHSFNSIMLGTVEKLIAARKFYVKNGFELIDKTMLPVHFPVMAVDNMFYVKHLNR</sequence>
<dbReference type="SUPFAM" id="SSF55729">
    <property type="entry name" value="Acyl-CoA N-acyltransferases (Nat)"/>
    <property type="match status" value="1"/>
</dbReference>
<proteinExistence type="predicted"/>
<dbReference type="CDD" id="cd04301">
    <property type="entry name" value="NAT_SF"/>
    <property type="match status" value="1"/>
</dbReference>
<evidence type="ECO:0000256" key="1">
    <source>
        <dbReference type="ARBA" id="ARBA00022679"/>
    </source>
</evidence>
<dbReference type="PROSITE" id="PS51186">
    <property type="entry name" value="GNAT"/>
    <property type="match status" value="1"/>
</dbReference>
<dbReference type="Gene3D" id="3.40.630.30">
    <property type="match status" value="1"/>
</dbReference>
<dbReference type="AlphaFoldDB" id="A0A8J8JTB1"/>
<keyword evidence="1" id="KW-0808">Transferase</keyword>
<reference evidence="3" key="1">
    <citation type="submission" date="2019-10" db="EMBL/GenBank/DDBJ databases">
        <title>Draft genome sequence of Panacibacter sp. KCS-6.</title>
        <authorList>
            <person name="Yim K.J."/>
        </authorList>
    </citation>
    <scope>NUCLEOTIDE SEQUENCE</scope>
    <source>
        <strain evidence="3">KCS-6</strain>
    </source>
</reference>
<feature type="domain" description="N-acetyltransferase" evidence="2">
    <location>
        <begin position="5"/>
        <end position="161"/>
    </location>
</feature>
<dbReference type="EMBL" id="WHPF01000004">
    <property type="protein sequence ID" value="NNV54980.1"/>
    <property type="molecule type" value="Genomic_DNA"/>
</dbReference>
<gene>
    <name evidence="3" type="ORF">GD597_05870</name>
</gene>
<organism evidence="3 4">
    <name type="scientific">Limnovirga soli</name>
    <dbReference type="NCBI Taxonomy" id="2656915"/>
    <lineage>
        <taxon>Bacteria</taxon>
        <taxon>Pseudomonadati</taxon>
        <taxon>Bacteroidota</taxon>
        <taxon>Chitinophagia</taxon>
        <taxon>Chitinophagales</taxon>
        <taxon>Chitinophagaceae</taxon>
        <taxon>Limnovirga</taxon>
    </lineage>
</organism>
<dbReference type="GO" id="GO:0008080">
    <property type="term" value="F:N-acetyltransferase activity"/>
    <property type="evidence" value="ECO:0007669"/>
    <property type="project" value="InterPro"/>
</dbReference>
<evidence type="ECO:0000259" key="2">
    <source>
        <dbReference type="PROSITE" id="PS51186"/>
    </source>
</evidence>
<dbReference type="Proteomes" id="UP000598971">
    <property type="component" value="Unassembled WGS sequence"/>
</dbReference>
<comment type="caution">
    <text evidence="3">The sequence shown here is derived from an EMBL/GenBank/DDBJ whole genome shotgun (WGS) entry which is preliminary data.</text>
</comment>
<evidence type="ECO:0000313" key="3">
    <source>
        <dbReference type="EMBL" id="NNV54980.1"/>
    </source>
</evidence>
<evidence type="ECO:0000313" key="4">
    <source>
        <dbReference type="Proteomes" id="UP000598971"/>
    </source>
</evidence>
<dbReference type="InterPro" id="IPR016181">
    <property type="entry name" value="Acyl_CoA_acyltransferase"/>
</dbReference>
<dbReference type="PANTHER" id="PTHR13947">
    <property type="entry name" value="GNAT FAMILY N-ACETYLTRANSFERASE"/>
    <property type="match status" value="1"/>
</dbReference>
<dbReference type="Pfam" id="PF13508">
    <property type="entry name" value="Acetyltransf_7"/>
    <property type="match status" value="1"/>
</dbReference>
<dbReference type="InterPro" id="IPR050769">
    <property type="entry name" value="NAT_camello-type"/>
</dbReference>
<accession>A0A8J8JTB1</accession>